<name>A0A3A9KC83_9BACI</name>
<dbReference type="InterPro" id="IPR034641">
    <property type="entry name" value="RGL11"/>
</dbReference>
<dbReference type="Pfam" id="PF13472">
    <property type="entry name" value="Lipase_GDSL_2"/>
    <property type="match status" value="1"/>
</dbReference>
<evidence type="ECO:0000259" key="2">
    <source>
        <dbReference type="PROSITE" id="PS50853"/>
    </source>
</evidence>
<reference evidence="3 4" key="1">
    <citation type="submission" date="2017-10" db="EMBL/GenBank/DDBJ databases">
        <title>Bacillus sp. nov., a halophilic bacterium isolated from a Keqin Lake.</title>
        <authorList>
            <person name="Wang H."/>
        </authorList>
    </citation>
    <scope>NUCLEOTIDE SEQUENCE [LARGE SCALE GENOMIC DNA]</scope>
    <source>
        <strain evidence="3 4">KCTC 13187</strain>
    </source>
</reference>
<dbReference type="InterPro" id="IPR028994">
    <property type="entry name" value="Integrin_alpha_N"/>
</dbReference>
<feature type="domain" description="Fibronectin type-III" evidence="2">
    <location>
        <begin position="659"/>
        <end position="751"/>
    </location>
</feature>
<dbReference type="InterPro" id="IPR049033">
    <property type="entry name" value="AGA-YXIM_GBD"/>
</dbReference>
<dbReference type="PANTHER" id="PTHR43118:SF1">
    <property type="entry name" value="RHAMNOGALACTURONAN LYASE (EUROFUNG)"/>
    <property type="match status" value="1"/>
</dbReference>
<dbReference type="InterPro" id="IPR036116">
    <property type="entry name" value="FN3_sf"/>
</dbReference>
<dbReference type="Gene3D" id="2.60.40.10">
    <property type="entry name" value="Immunoglobulins"/>
    <property type="match status" value="4"/>
</dbReference>
<dbReference type="SUPFAM" id="SSF49785">
    <property type="entry name" value="Galactose-binding domain-like"/>
    <property type="match status" value="2"/>
</dbReference>
<dbReference type="Pfam" id="PF21254">
    <property type="entry name" value="AGA-YXIM_GBD"/>
    <property type="match status" value="2"/>
</dbReference>
<dbReference type="InterPro" id="IPR036514">
    <property type="entry name" value="SGNH_hydro_sf"/>
</dbReference>
<dbReference type="PANTHER" id="PTHR43118">
    <property type="entry name" value="RHAMNOGALACTURONAN LYASE (EUROFUNG)"/>
    <property type="match status" value="1"/>
</dbReference>
<dbReference type="PROSITE" id="PS50853">
    <property type="entry name" value="FN3"/>
    <property type="match status" value="2"/>
</dbReference>
<dbReference type="InterPro" id="IPR013783">
    <property type="entry name" value="Ig-like_fold"/>
</dbReference>
<dbReference type="InterPro" id="IPR008979">
    <property type="entry name" value="Galactose-bd-like_sf"/>
</dbReference>
<dbReference type="Gene3D" id="3.40.50.1110">
    <property type="entry name" value="SGNH hydrolase"/>
    <property type="match status" value="1"/>
</dbReference>
<dbReference type="SUPFAM" id="SSF49265">
    <property type="entry name" value="Fibronectin type III"/>
    <property type="match status" value="2"/>
</dbReference>
<comment type="caution">
    <text evidence="3">The sequence shown here is derived from an EMBL/GenBank/DDBJ whole genome shotgun (WGS) entry which is preliminary data.</text>
</comment>
<dbReference type="SMART" id="SM00060">
    <property type="entry name" value="FN3"/>
    <property type="match status" value="3"/>
</dbReference>
<evidence type="ECO:0000256" key="1">
    <source>
        <dbReference type="SAM" id="MobiDB-lite"/>
    </source>
</evidence>
<dbReference type="Proteomes" id="UP000281498">
    <property type="component" value="Unassembled WGS sequence"/>
</dbReference>
<dbReference type="Gene3D" id="2.60.120.430">
    <property type="entry name" value="Galactose-binding lectin"/>
    <property type="match status" value="2"/>
</dbReference>
<dbReference type="InterPro" id="IPR037459">
    <property type="entry name" value="RhgT-like"/>
</dbReference>
<dbReference type="Pfam" id="PF00041">
    <property type="entry name" value="fn3"/>
    <property type="match status" value="1"/>
</dbReference>
<dbReference type="Pfam" id="PF21348">
    <property type="entry name" value="RGL11_C"/>
    <property type="match status" value="1"/>
</dbReference>
<feature type="compositionally biased region" description="Basic and acidic residues" evidence="1">
    <location>
        <begin position="1447"/>
        <end position="1458"/>
    </location>
</feature>
<proteinExistence type="predicted"/>
<keyword evidence="4" id="KW-1185">Reference proteome</keyword>
<dbReference type="CDD" id="cd01821">
    <property type="entry name" value="Rhamnogalacturan_acetylesterase_like"/>
    <property type="match status" value="1"/>
</dbReference>
<dbReference type="CDD" id="cd00063">
    <property type="entry name" value="FN3"/>
    <property type="match status" value="2"/>
</dbReference>
<dbReference type="SUPFAM" id="SSF69318">
    <property type="entry name" value="Integrin alpha N-terminal domain"/>
    <property type="match status" value="1"/>
</dbReference>
<organism evidence="3 4">
    <name type="scientific">Salipaludibacillus neizhouensis</name>
    <dbReference type="NCBI Taxonomy" id="885475"/>
    <lineage>
        <taxon>Bacteria</taxon>
        <taxon>Bacillati</taxon>
        <taxon>Bacillota</taxon>
        <taxon>Bacilli</taxon>
        <taxon>Bacillales</taxon>
        <taxon>Bacillaceae</taxon>
    </lineage>
</organism>
<evidence type="ECO:0000313" key="4">
    <source>
        <dbReference type="Proteomes" id="UP000281498"/>
    </source>
</evidence>
<dbReference type="InterPro" id="IPR003961">
    <property type="entry name" value="FN3_dom"/>
</dbReference>
<dbReference type="Pfam" id="PF18370">
    <property type="entry name" value="RGI_lyase"/>
    <property type="match status" value="1"/>
</dbReference>
<feature type="domain" description="Fibronectin type-III" evidence="2">
    <location>
        <begin position="427"/>
        <end position="514"/>
    </location>
</feature>
<dbReference type="OrthoDB" id="9802318at2"/>
<sequence>MEVKVKKLAKEKKRVKKSIALFLATIITISSFPFTAVDVGAEDALLQKSFDFGTSDSAVADGSIQVTETSLYNAEAGFGFSETANVSATSREGTDALKSDFVSFSETSFQVDLPNGDYAVSVVSGDEEATEFGLKAESIQKVQNTSVSAGEFAERDFEIAVIDGQLTIELTGANPKINGLQITALPARTSAEHPTVYVASDSTAQTFDPYWKPQAGWGQMLSRYFTTDVTVDNHAIGGRSSKTFYTEGRLDEILREIKPNDYLLIQFGHNDATASVPERYTSVEDYKVYLETYVTGIRQRGGIPILVTPVGRRSFNAETGKFNVSFPEYKQGMEEVAADLDVLLVDLNTLSREYYDEIGLEGTRSVFLHVDAGVYPAYPQGKADDTHFQEYGAIQIARLLSGGISELNTPLANYVAEIDIPDNVPSVPVNLVVSSVSNAGALLTWDDVESASIYRIYRKLSTDSEFQMVGTSTIPRLSLTGMEEGMAYDVVVTAVNVKGESEQSEIAQITTREATLKYDFGLAGTPVAEGYTDVNLSTIYTEETGYGIVDSAGMIGRDRGEGGDLLRDWLGYFSVGWRFNVDVPNGLYAVKMHVGDFLGSARTDLAIEEQNYGAVNAPSKSSVERVIPEVAITDGQMNFHFTGSTGIVNGLELTPILLAPSEVEVTNQSLDTDNPSVTLAWKGTDAAASYNIYRKTSESTEVELIDSSVEAGYTDSSVDVGLSYEYTITAVDKLGVETVPSLPLTVEMVDASQPKPEAPVNLEIGEVNKNDLTFKWDAVEGAGLYNIYRAEEADGTYTLVGQAKEPTFTDETVLTTIPYFYQVATVNVGGISEKSEILETPGDTILEKQMELLTRAPVAVKTDEGVLVSWRMLGTDPADIKFAVYRDGKRLSKKPITESTNYLDTEGTEDSVYEIRVVGGKKGEAIETKVLENNHFDIPLNQPEPGETPLGDPYSYNANDMSVGDLDGDGEYEVIVKWDPSNSKDSSQSGYTGNVYLDAYKLDGTQLWRIDLGKNIRAGAHYTQFLVYDFDGDGKSELVTKTADGTIDGQGNVIGRAEADHRYTSGYILQGDEFLTVFNGETGAAVDTVEYDPPRGDVSAWGDNYGNRVDRFMAGVAYLDGETPSIIMARGAYTRIVVAAYDFTGGKLDKQWRFDTNDEGNNEYAGQGYHSLSIADVDGDQKDEVVYGQMVVDDDGSGLYSTGLGHGDALHVGDLIPSRDGLEIFAVQENKGAEYGYDMRDAKTGEIIWGEKTGEDTGRGLTADIDPRYEGSESWAISGAWNSRTGNLHAANGERISASIPSANFAIWWDGDLSRELLDHTWNADTNQGVGTIDKWDYENGQLVNLLTAEGTLSNNSTKGTPNLQADLLGDWREEAIWRTDDNQALRVFLTPEKTEHKIHTLMHDAQYRVAIAWQNVAYNQPPHPSFFLGNGMETPATPNITVIGDTTEKSKKDKKDK</sequence>
<dbReference type="CDD" id="cd10318">
    <property type="entry name" value="RGL11"/>
    <property type="match status" value="1"/>
</dbReference>
<dbReference type="InterPro" id="IPR049366">
    <property type="entry name" value="RGL11_C"/>
</dbReference>
<gene>
    <name evidence="3" type="ORF">CR203_06290</name>
</gene>
<feature type="region of interest" description="Disordered" evidence="1">
    <location>
        <begin position="1439"/>
        <end position="1458"/>
    </location>
</feature>
<dbReference type="InterPro" id="IPR013830">
    <property type="entry name" value="SGNH_hydro"/>
</dbReference>
<dbReference type="EMBL" id="PDOE01000002">
    <property type="protein sequence ID" value="RKL68101.1"/>
    <property type="molecule type" value="Genomic_DNA"/>
</dbReference>
<evidence type="ECO:0000313" key="3">
    <source>
        <dbReference type="EMBL" id="RKL68101.1"/>
    </source>
</evidence>
<dbReference type="SUPFAM" id="SSF52266">
    <property type="entry name" value="SGNH hydrolase"/>
    <property type="match status" value="1"/>
</dbReference>
<dbReference type="InterPro" id="IPR041624">
    <property type="entry name" value="RGI_lyase"/>
</dbReference>
<dbReference type="GO" id="GO:0016787">
    <property type="term" value="F:hydrolase activity"/>
    <property type="evidence" value="ECO:0007669"/>
    <property type="project" value="InterPro"/>
</dbReference>
<protein>
    <submittedName>
        <fullName evidence="3">G-D-S-L family lipolytic protein</fullName>
    </submittedName>
</protein>
<accession>A0A3A9KC83</accession>